<sequence length="84" mass="9713">MEESKGKGTIMVETKKENLLSIGQMMEKGYALHFEGDICTIYDNYNKRQEIAQNDLVYFLKEKSKLLEYSRSLKPSSINKMGNL</sequence>
<protein>
    <submittedName>
        <fullName evidence="1">Uncharacterized protein</fullName>
    </submittedName>
</protein>
<reference evidence="1" key="1">
    <citation type="submission" date="2018-05" db="EMBL/GenBank/DDBJ databases">
        <title>Draft genome of Mucuna pruriens seed.</title>
        <authorList>
            <person name="Nnadi N.E."/>
            <person name="Vos R."/>
            <person name="Hasami M.H."/>
            <person name="Devisetty U.K."/>
            <person name="Aguiy J.C."/>
        </authorList>
    </citation>
    <scope>NUCLEOTIDE SEQUENCE [LARGE SCALE GENOMIC DNA]</scope>
    <source>
        <strain evidence="1">JCA_2017</strain>
    </source>
</reference>
<evidence type="ECO:0000313" key="2">
    <source>
        <dbReference type="Proteomes" id="UP000257109"/>
    </source>
</evidence>
<accession>A0A371F4F3</accession>
<keyword evidence="2" id="KW-1185">Reference proteome</keyword>
<dbReference type="EMBL" id="QJKJ01010628">
    <property type="protein sequence ID" value="RDX73149.1"/>
    <property type="molecule type" value="Genomic_DNA"/>
</dbReference>
<feature type="non-terminal residue" evidence="1">
    <location>
        <position position="1"/>
    </location>
</feature>
<proteinExistence type="predicted"/>
<organism evidence="1 2">
    <name type="scientific">Mucuna pruriens</name>
    <name type="common">Velvet bean</name>
    <name type="synonym">Dolichos pruriens</name>
    <dbReference type="NCBI Taxonomy" id="157652"/>
    <lineage>
        <taxon>Eukaryota</taxon>
        <taxon>Viridiplantae</taxon>
        <taxon>Streptophyta</taxon>
        <taxon>Embryophyta</taxon>
        <taxon>Tracheophyta</taxon>
        <taxon>Spermatophyta</taxon>
        <taxon>Magnoliopsida</taxon>
        <taxon>eudicotyledons</taxon>
        <taxon>Gunneridae</taxon>
        <taxon>Pentapetalae</taxon>
        <taxon>rosids</taxon>
        <taxon>fabids</taxon>
        <taxon>Fabales</taxon>
        <taxon>Fabaceae</taxon>
        <taxon>Papilionoideae</taxon>
        <taxon>50 kb inversion clade</taxon>
        <taxon>NPAAA clade</taxon>
        <taxon>indigoferoid/millettioid clade</taxon>
        <taxon>Phaseoleae</taxon>
        <taxon>Mucuna</taxon>
    </lineage>
</organism>
<gene>
    <name evidence="1" type="ORF">CR513_47281</name>
</gene>
<evidence type="ECO:0000313" key="1">
    <source>
        <dbReference type="EMBL" id="RDX73149.1"/>
    </source>
</evidence>
<name>A0A371F4F3_MUCPR</name>
<comment type="caution">
    <text evidence="1">The sequence shown here is derived from an EMBL/GenBank/DDBJ whole genome shotgun (WGS) entry which is preliminary data.</text>
</comment>
<dbReference type="OrthoDB" id="1434586at2759"/>
<dbReference type="Proteomes" id="UP000257109">
    <property type="component" value="Unassembled WGS sequence"/>
</dbReference>
<dbReference type="AlphaFoldDB" id="A0A371F4F3"/>